<sequence length="126" mass="14820">MNNYLGDIISIFICLWFIKTYLLHYRMTKEEAFIVREAPKVFLYPLTILVCIMLILVPLSERGLVPGVVPDSILKYTLVSFMLWITLVLYTKWNWGVHVTDRKVRSRNNMQMLLLLILLFLLATIL</sequence>
<name>A0A8D5A445_9FIRM</name>
<dbReference type="OrthoDB" id="9975018at2"/>
<dbReference type="AlphaFoldDB" id="A0A8D5A445"/>
<evidence type="ECO:0000313" key="2">
    <source>
        <dbReference type="EMBL" id="BBK24594.1"/>
    </source>
</evidence>
<keyword evidence="3" id="KW-1185">Reference proteome</keyword>
<proteinExistence type="predicted"/>
<organism evidence="2 3">
    <name type="scientific">Dialister hominis</name>
    <dbReference type="NCBI Taxonomy" id="2582419"/>
    <lineage>
        <taxon>Bacteria</taxon>
        <taxon>Bacillati</taxon>
        <taxon>Bacillota</taxon>
        <taxon>Negativicutes</taxon>
        <taxon>Veillonellales</taxon>
        <taxon>Veillonellaceae</taxon>
        <taxon>Dialister</taxon>
    </lineage>
</organism>
<feature type="transmembrane region" description="Helical" evidence="1">
    <location>
        <begin position="6"/>
        <end position="22"/>
    </location>
</feature>
<dbReference type="RefSeq" id="WP_022382839.1">
    <property type="nucleotide sequence ID" value="NZ_AP019697.1"/>
</dbReference>
<feature type="transmembrane region" description="Helical" evidence="1">
    <location>
        <begin position="72"/>
        <end position="90"/>
    </location>
</feature>
<keyword evidence="1" id="KW-1133">Transmembrane helix</keyword>
<dbReference type="KEGG" id="dho:Dia5BBH33_05290"/>
<gene>
    <name evidence="2" type="ORF">Dia5BBH33_05290</name>
</gene>
<evidence type="ECO:0000256" key="1">
    <source>
        <dbReference type="SAM" id="Phobius"/>
    </source>
</evidence>
<keyword evidence="1" id="KW-0472">Membrane</keyword>
<feature type="transmembrane region" description="Helical" evidence="1">
    <location>
        <begin position="110"/>
        <end position="125"/>
    </location>
</feature>
<feature type="transmembrane region" description="Helical" evidence="1">
    <location>
        <begin position="42"/>
        <end position="60"/>
    </location>
</feature>
<protein>
    <submittedName>
        <fullName evidence="2">Uncharacterized protein</fullName>
    </submittedName>
</protein>
<keyword evidence="1" id="KW-0812">Transmembrane</keyword>
<evidence type="ECO:0000313" key="3">
    <source>
        <dbReference type="Proteomes" id="UP000320585"/>
    </source>
</evidence>
<dbReference type="Proteomes" id="UP000320585">
    <property type="component" value="Chromosome"/>
</dbReference>
<accession>A0A8D5A445</accession>
<dbReference type="EMBL" id="AP019697">
    <property type="protein sequence ID" value="BBK24594.1"/>
    <property type="molecule type" value="Genomic_DNA"/>
</dbReference>
<dbReference type="GeneID" id="92715747"/>
<reference evidence="3" key="1">
    <citation type="submission" date="2019-05" db="EMBL/GenBank/DDBJ databases">
        <title>Complete genome sequencing of Dialister sp. strain 5BBH33.</title>
        <authorList>
            <person name="Sakamoto M."/>
            <person name="Murakami T."/>
            <person name="Mori H."/>
        </authorList>
    </citation>
    <scope>NUCLEOTIDE SEQUENCE [LARGE SCALE GENOMIC DNA]</scope>
    <source>
        <strain evidence="3">5BBH33</strain>
    </source>
</reference>